<organism evidence="4 5">
    <name type="scientific">Geodia barretti</name>
    <name type="common">Barrett's horny sponge</name>
    <dbReference type="NCBI Taxonomy" id="519541"/>
    <lineage>
        <taxon>Eukaryota</taxon>
        <taxon>Metazoa</taxon>
        <taxon>Porifera</taxon>
        <taxon>Demospongiae</taxon>
        <taxon>Heteroscleromorpha</taxon>
        <taxon>Tetractinellida</taxon>
        <taxon>Astrophorina</taxon>
        <taxon>Geodiidae</taxon>
        <taxon>Geodia</taxon>
    </lineage>
</organism>
<dbReference type="InterPro" id="IPR012341">
    <property type="entry name" value="6hp_glycosidase-like_sf"/>
</dbReference>
<dbReference type="AlphaFoldDB" id="A0AA35X4Y5"/>
<dbReference type="Proteomes" id="UP001174909">
    <property type="component" value="Unassembled WGS sequence"/>
</dbReference>
<feature type="domain" description="Alpha fucosidase A-like C-terminal" evidence="2">
    <location>
        <begin position="642"/>
        <end position="734"/>
    </location>
</feature>
<dbReference type="PANTHER" id="PTHR31084:SF0">
    <property type="entry name" value="ALPHA-L-FUCOSIDASE 2"/>
    <property type="match status" value="1"/>
</dbReference>
<proteinExistence type="predicted"/>
<reference evidence="4" key="1">
    <citation type="submission" date="2023-03" db="EMBL/GenBank/DDBJ databases">
        <authorList>
            <person name="Steffen K."/>
            <person name="Cardenas P."/>
        </authorList>
    </citation>
    <scope>NUCLEOTIDE SEQUENCE</scope>
</reference>
<dbReference type="Pfam" id="PF21307">
    <property type="entry name" value="Glyco_hydro_95_C"/>
    <property type="match status" value="1"/>
</dbReference>
<dbReference type="Pfam" id="PF22124">
    <property type="entry name" value="Glyco_hydro_95_cat"/>
    <property type="match status" value="1"/>
</dbReference>
<sequence>MVFGGVERERIQLNEETLWDGGPRDTNNPNALEALPKVQQLLFDDKNEEATKLAGETMLGVPERIKSYQSLGDLFLEFSHDGDPTEYRRELNLNTGIAKTTYRCGDVNFSREVFATAVDNLIVVRIESGTAGQLAFDIAITREQDATVEAIAANILRLDGQCGNDGMHFSVYLQVQIEGGKVQSENDQLAVRDANRVTLLLAAATSYINQNDASGSPHALCEGHLTDIDAKSYTKVRANHIADHQDLFQRVHLDLGTTDAANLPTDERLEAVKAGASDPELVALYFQYGRYLMMGSSRPGCLPANLQGIWNEHMNAPWNSDFHTNINLQMNYWVPEICNLAECHIPLFDYMETLVGPGGRTAKSHYGANGWVVHHLSDVWGFTTPADGTWGIWPVGAAWLCEHVWEHYLFGGDKDFLIGQGYPLMKGAARFILDFLVEAPEDTPLAGKLVTNPSHSPENSFLKPDGTRSLFTYAATMDLEIIHELFTNCIACIDVLEEDAEFRVELVSALERLAPLQISEKTGRLQEWAFDYDEPEPGHRHMSHMYALHPSCQITLRGTPELATAAKKSLEYRLAHGGGHTGWSRAWLVNFSARLEDAEEAYTHLQALLAKCTLTNLFDTHPPFQIDGNFGGTSGIAEMLLQSHADEIHLLPALPKAWGTGNASGLRARGGFEVAMAWENGQLTEAHLHSTLGEDCTVRTAATVSVTCDGVQVETEQSESVVTFGTEARKTYALSVLS</sequence>
<dbReference type="InterPro" id="IPR008928">
    <property type="entry name" value="6-hairpin_glycosidase_sf"/>
</dbReference>
<dbReference type="GO" id="GO:0004560">
    <property type="term" value="F:alpha-L-fucosidase activity"/>
    <property type="evidence" value="ECO:0007669"/>
    <property type="project" value="InterPro"/>
</dbReference>
<dbReference type="Gene3D" id="1.50.10.10">
    <property type="match status" value="1"/>
</dbReference>
<dbReference type="FunFam" id="1.50.10.10:FF:000028">
    <property type="entry name" value="Alpha-L-fucosidase 2"/>
    <property type="match status" value="1"/>
</dbReference>
<evidence type="ECO:0000259" key="2">
    <source>
        <dbReference type="Pfam" id="PF21307"/>
    </source>
</evidence>
<dbReference type="InterPro" id="IPR016518">
    <property type="entry name" value="Alpha-L-fucosidase"/>
</dbReference>
<evidence type="ECO:0000313" key="4">
    <source>
        <dbReference type="EMBL" id="CAI8039851.1"/>
    </source>
</evidence>
<keyword evidence="5" id="KW-1185">Reference proteome</keyword>
<dbReference type="InterPro" id="IPR049053">
    <property type="entry name" value="AFCA-like_C"/>
</dbReference>
<evidence type="ECO:0000259" key="1">
    <source>
        <dbReference type="Pfam" id="PF14498"/>
    </source>
</evidence>
<dbReference type="GO" id="GO:0005975">
    <property type="term" value="P:carbohydrate metabolic process"/>
    <property type="evidence" value="ECO:0007669"/>
    <property type="project" value="InterPro"/>
</dbReference>
<gene>
    <name evidence="4" type="ORF">GBAR_LOCUS22217</name>
</gene>
<feature type="domain" description="Glycosyl hydrolase family 95 catalytic" evidence="3">
    <location>
        <begin position="232"/>
        <end position="640"/>
    </location>
</feature>
<dbReference type="SUPFAM" id="SSF48208">
    <property type="entry name" value="Six-hairpin glycosidases"/>
    <property type="match status" value="1"/>
</dbReference>
<name>A0AA35X4Y5_GEOBA</name>
<dbReference type="PANTHER" id="PTHR31084">
    <property type="entry name" value="ALPHA-L-FUCOSIDASE 2"/>
    <property type="match status" value="1"/>
</dbReference>
<comment type="caution">
    <text evidence="4">The sequence shown here is derived from an EMBL/GenBank/DDBJ whole genome shotgun (WGS) entry which is preliminary data.</text>
</comment>
<feature type="domain" description="Glycosyl hydrolase family 95 N-terminal" evidence="1">
    <location>
        <begin position="1"/>
        <end position="208"/>
    </location>
</feature>
<dbReference type="Pfam" id="PF14498">
    <property type="entry name" value="Glyco_hyd_65N_2"/>
    <property type="match status" value="1"/>
</dbReference>
<evidence type="ECO:0000259" key="3">
    <source>
        <dbReference type="Pfam" id="PF22124"/>
    </source>
</evidence>
<dbReference type="InterPro" id="IPR054363">
    <property type="entry name" value="GH95_cat"/>
</dbReference>
<protein>
    <submittedName>
        <fullName evidence="4">Alpha-L-fucosidase 2</fullName>
    </submittedName>
</protein>
<dbReference type="InterPro" id="IPR027414">
    <property type="entry name" value="GH95_N_dom"/>
</dbReference>
<evidence type="ECO:0000313" key="5">
    <source>
        <dbReference type="Proteomes" id="UP001174909"/>
    </source>
</evidence>
<dbReference type="PIRSF" id="PIRSF007663">
    <property type="entry name" value="UCP007663"/>
    <property type="match status" value="1"/>
</dbReference>
<accession>A0AA35X4Y5</accession>
<dbReference type="EMBL" id="CASHTH010003067">
    <property type="protein sequence ID" value="CAI8039851.1"/>
    <property type="molecule type" value="Genomic_DNA"/>
</dbReference>